<organism evidence="1 2">
    <name type="scientific">Aspergillus aculeatinus CBS 121060</name>
    <dbReference type="NCBI Taxonomy" id="1448322"/>
    <lineage>
        <taxon>Eukaryota</taxon>
        <taxon>Fungi</taxon>
        <taxon>Dikarya</taxon>
        <taxon>Ascomycota</taxon>
        <taxon>Pezizomycotina</taxon>
        <taxon>Eurotiomycetes</taxon>
        <taxon>Eurotiomycetidae</taxon>
        <taxon>Eurotiales</taxon>
        <taxon>Aspergillaceae</taxon>
        <taxon>Aspergillus</taxon>
        <taxon>Aspergillus subgen. Circumdati</taxon>
    </lineage>
</organism>
<proteinExistence type="predicted"/>
<evidence type="ECO:0000313" key="2">
    <source>
        <dbReference type="Proteomes" id="UP000249661"/>
    </source>
</evidence>
<keyword evidence="2" id="KW-1185">Reference proteome</keyword>
<dbReference type="Proteomes" id="UP000249661">
    <property type="component" value="Unassembled WGS sequence"/>
</dbReference>
<protein>
    <submittedName>
        <fullName evidence="1">Uncharacterized protein</fullName>
    </submittedName>
</protein>
<gene>
    <name evidence="1" type="ORF">BO66DRAFT_177865</name>
</gene>
<name>A0ACD1HK56_9EURO</name>
<accession>A0ACD1HK56</accession>
<evidence type="ECO:0000313" key="1">
    <source>
        <dbReference type="EMBL" id="RAH73994.1"/>
    </source>
</evidence>
<reference evidence="1" key="1">
    <citation type="submission" date="2018-02" db="EMBL/GenBank/DDBJ databases">
        <title>The genomes of Aspergillus section Nigri reveals drivers in fungal speciation.</title>
        <authorList>
            <consortium name="DOE Joint Genome Institute"/>
            <person name="Vesth T.C."/>
            <person name="Nybo J."/>
            <person name="Theobald S."/>
            <person name="Brandl J."/>
            <person name="Frisvad J.C."/>
            <person name="Nielsen K.F."/>
            <person name="Lyhne E.K."/>
            <person name="Kogle M.E."/>
            <person name="Kuo A."/>
            <person name="Riley R."/>
            <person name="Clum A."/>
            <person name="Nolan M."/>
            <person name="Lipzen A."/>
            <person name="Salamov A."/>
            <person name="Henrissat B."/>
            <person name="Wiebenga A."/>
            <person name="De vries R.P."/>
            <person name="Grigoriev I.V."/>
            <person name="Mortensen U.H."/>
            <person name="Andersen M.R."/>
            <person name="Baker S.E."/>
        </authorList>
    </citation>
    <scope>NUCLEOTIDE SEQUENCE</scope>
    <source>
        <strain evidence="1">CBS 121060</strain>
    </source>
</reference>
<sequence>MQASKCSQQRKRKKNTRKQSKSQRQTRKTHTDKEIWFLNEGQAAGSRTQGKKKENEKKNKKRSAFSITLGGEQGRRGGGREKEEGKERERKRGEEGERSLFLRGSRMKKRSGQWGGGCCVPLGEVWRR</sequence>
<dbReference type="EMBL" id="KZ824937">
    <property type="protein sequence ID" value="RAH73994.1"/>
    <property type="molecule type" value="Genomic_DNA"/>
</dbReference>